<dbReference type="Proteomes" id="UP000199341">
    <property type="component" value="Unassembled WGS sequence"/>
</dbReference>
<feature type="compositionally biased region" description="Basic and acidic residues" evidence="1">
    <location>
        <begin position="233"/>
        <end position="244"/>
    </location>
</feature>
<name>A0A1G9YAZ4_9ACTN</name>
<reference evidence="2 3" key="1">
    <citation type="submission" date="2016-10" db="EMBL/GenBank/DDBJ databases">
        <authorList>
            <person name="de Groot N.N."/>
        </authorList>
    </citation>
    <scope>NUCLEOTIDE SEQUENCE [LARGE SCALE GENOMIC DNA]</scope>
    <source>
        <strain evidence="2 3">CGMCC 4.2022</strain>
    </source>
</reference>
<sequence length="244" mass="27390">MRGTDQQEPGLIAGEVPLSKVMAKLRQDRPVFHSERDLQHSFARVLWELAPTIQSRLEVRQNAPAAVGAEYLDLLCMGPSARTAIEFKYRTATWTGTAGSPPEDYALRSHSATDLARLGFVTDITRLERFGDRPDQNGLALLITNEAGLWMPPKQDNTRDREFRIHEARSLKGQLLWGGGGYERNTRILHGSYALNWQPYSMQDGPRGEFRYLAVFIDPEPTPGLPTQPSVHGSDEHSRKGEPQ</sequence>
<proteinExistence type="predicted"/>
<evidence type="ECO:0000313" key="3">
    <source>
        <dbReference type="Proteomes" id="UP000199341"/>
    </source>
</evidence>
<evidence type="ECO:0000256" key="1">
    <source>
        <dbReference type="SAM" id="MobiDB-lite"/>
    </source>
</evidence>
<dbReference type="STRING" id="310781.SAMN05216259_102481"/>
<evidence type="ECO:0000313" key="2">
    <source>
        <dbReference type="EMBL" id="SDN06242.1"/>
    </source>
</evidence>
<dbReference type="AlphaFoldDB" id="A0A1G9YAZ4"/>
<accession>A0A1G9YAZ4</accession>
<organism evidence="2 3">
    <name type="scientific">Actinacidiphila guanduensis</name>
    <dbReference type="NCBI Taxonomy" id="310781"/>
    <lineage>
        <taxon>Bacteria</taxon>
        <taxon>Bacillati</taxon>
        <taxon>Actinomycetota</taxon>
        <taxon>Actinomycetes</taxon>
        <taxon>Kitasatosporales</taxon>
        <taxon>Streptomycetaceae</taxon>
        <taxon>Actinacidiphila</taxon>
    </lineage>
</organism>
<keyword evidence="3" id="KW-1185">Reference proteome</keyword>
<dbReference type="RefSeq" id="WP_176930138.1">
    <property type="nucleotide sequence ID" value="NZ_FNIE01000002.1"/>
</dbReference>
<feature type="region of interest" description="Disordered" evidence="1">
    <location>
        <begin position="219"/>
        <end position="244"/>
    </location>
</feature>
<protein>
    <submittedName>
        <fullName evidence="2">Uncharacterized protein</fullName>
    </submittedName>
</protein>
<dbReference type="EMBL" id="FNIE01000002">
    <property type="protein sequence ID" value="SDN06242.1"/>
    <property type="molecule type" value="Genomic_DNA"/>
</dbReference>
<gene>
    <name evidence="2" type="ORF">SAMN05216259_102481</name>
</gene>